<evidence type="ECO:0000256" key="8">
    <source>
        <dbReference type="ARBA" id="ARBA00023049"/>
    </source>
</evidence>
<dbReference type="SUPFAM" id="SSF55486">
    <property type="entry name" value="Metalloproteases ('zincins'), catalytic domain"/>
    <property type="match status" value="1"/>
</dbReference>
<dbReference type="InterPro" id="IPR001930">
    <property type="entry name" value="Peptidase_M1"/>
</dbReference>
<dbReference type="InterPro" id="IPR024571">
    <property type="entry name" value="ERAP1-like_C_dom"/>
</dbReference>
<dbReference type="Pfam" id="PF17900">
    <property type="entry name" value="Peptidase_M1_N"/>
    <property type="match status" value="1"/>
</dbReference>
<keyword evidence="6 9" id="KW-0378">Hydrolase</keyword>
<dbReference type="Pfam" id="PF01433">
    <property type="entry name" value="Peptidase_M1"/>
    <property type="match status" value="1"/>
</dbReference>
<evidence type="ECO:0000256" key="1">
    <source>
        <dbReference type="ARBA" id="ARBA00000098"/>
    </source>
</evidence>
<evidence type="ECO:0000256" key="2">
    <source>
        <dbReference type="ARBA" id="ARBA00010136"/>
    </source>
</evidence>
<dbReference type="InterPro" id="IPR050344">
    <property type="entry name" value="Peptidase_M1_aminopeptidases"/>
</dbReference>
<dbReference type="InterPro" id="IPR027268">
    <property type="entry name" value="Peptidase_M4/M1_CTD_sf"/>
</dbReference>
<feature type="signal peptide" evidence="11">
    <location>
        <begin position="1"/>
        <end position="25"/>
    </location>
</feature>
<evidence type="ECO:0000259" key="13">
    <source>
        <dbReference type="Pfam" id="PF11838"/>
    </source>
</evidence>
<evidence type="ECO:0000256" key="10">
    <source>
        <dbReference type="SAM" id="MobiDB-lite"/>
    </source>
</evidence>
<feature type="domain" description="Peptidase M1 membrane alanine aminopeptidase" evidence="12">
    <location>
        <begin position="259"/>
        <end position="474"/>
    </location>
</feature>
<evidence type="ECO:0000256" key="4">
    <source>
        <dbReference type="ARBA" id="ARBA00022670"/>
    </source>
</evidence>
<dbReference type="EMBL" id="JAMGBC010000001">
    <property type="protein sequence ID" value="MCL6678720.1"/>
    <property type="molecule type" value="Genomic_DNA"/>
</dbReference>
<dbReference type="Gene3D" id="1.10.390.10">
    <property type="entry name" value="Neutral Protease Domain 2"/>
    <property type="match status" value="1"/>
</dbReference>
<reference evidence="15" key="1">
    <citation type="submission" date="2022-05" db="EMBL/GenBank/DDBJ databases">
        <authorList>
            <person name="Jo J.-H."/>
            <person name="Im W.-T."/>
        </authorList>
    </citation>
    <scope>NUCLEOTIDE SEQUENCE</scope>
    <source>
        <strain evidence="15">RG327</strain>
    </source>
</reference>
<dbReference type="PRINTS" id="PR00756">
    <property type="entry name" value="ALADIPTASE"/>
</dbReference>
<evidence type="ECO:0000256" key="3">
    <source>
        <dbReference type="ARBA" id="ARBA00022438"/>
    </source>
</evidence>
<evidence type="ECO:0000259" key="14">
    <source>
        <dbReference type="Pfam" id="PF17900"/>
    </source>
</evidence>
<dbReference type="InterPro" id="IPR014782">
    <property type="entry name" value="Peptidase_M1_dom"/>
</dbReference>
<keyword evidence="5 9" id="KW-0479">Metal-binding</keyword>
<dbReference type="RefSeq" id="WP_249867661.1">
    <property type="nucleotide sequence ID" value="NZ_JAMGBC010000001.1"/>
</dbReference>
<dbReference type="Proteomes" id="UP001165343">
    <property type="component" value="Unassembled WGS sequence"/>
</dbReference>
<dbReference type="PANTHER" id="PTHR11533:SF174">
    <property type="entry name" value="PUROMYCIN-SENSITIVE AMINOPEPTIDASE-RELATED"/>
    <property type="match status" value="1"/>
</dbReference>
<keyword evidence="3 9" id="KW-0031">Aminopeptidase</keyword>
<evidence type="ECO:0000256" key="5">
    <source>
        <dbReference type="ARBA" id="ARBA00022723"/>
    </source>
</evidence>
<feature type="chain" id="PRO_5045798526" description="Aminopeptidase" evidence="11">
    <location>
        <begin position="26"/>
        <end position="899"/>
    </location>
</feature>
<dbReference type="Gene3D" id="1.25.50.20">
    <property type="match status" value="1"/>
</dbReference>
<keyword evidence="4 9" id="KW-0645">Protease</keyword>
<comment type="similarity">
    <text evidence="2 9">Belongs to the peptidase M1 family.</text>
</comment>
<evidence type="ECO:0000256" key="7">
    <source>
        <dbReference type="ARBA" id="ARBA00022833"/>
    </source>
</evidence>
<protein>
    <recommendedName>
        <fullName evidence="9">Aminopeptidase</fullName>
        <ecNumber evidence="9">3.4.11.-</ecNumber>
    </recommendedName>
</protein>
<gene>
    <name evidence="15" type="ORF">LZ519_05225</name>
</gene>
<proteinExistence type="inferred from homology"/>
<feature type="compositionally biased region" description="Low complexity" evidence="10">
    <location>
        <begin position="882"/>
        <end position="899"/>
    </location>
</feature>
<dbReference type="CDD" id="cd09601">
    <property type="entry name" value="M1_APN-Q_like"/>
    <property type="match status" value="1"/>
</dbReference>
<evidence type="ECO:0000256" key="11">
    <source>
        <dbReference type="SAM" id="SignalP"/>
    </source>
</evidence>
<dbReference type="SUPFAM" id="SSF63737">
    <property type="entry name" value="Leukotriene A4 hydrolase N-terminal domain"/>
    <property type="match status" value="1"/>
</dbReference>
<dbReference type="EC" id="3.4.11.-" evidence="9"/>
<keyword evidence="16" id="KW-1185">Reference proteome</keyword>
<feature type="domain" description="ERAP1-like C-terminal" evidence="13">
    <location>
        <begin position="554"/>
        <end position="862"/>
    </location>
</feature>
<feature type="region of interest" description="Disordered" evidence="10">
    <location>
        <begin position="879"/>
        <end position="899"/>
    </location>
</feature>
<keyword evidence="11" id="KW-0732">Signal</keyword>
<evidence type="ECO:0000256" key="6">
    <source>
        <dbReference type="ARBA" id="ARBA00022801"/>
    </source>
</evidence>
<dbReference type="InterPro" id="IPR034016">
    <property type="entry name" value="M1_APN-typ"/>
</dbReference>
<dbReference type="Pfam" id="PF11838">
    <property type="entry name" value="ERAP1_C"/>
    <property type="match status" value="1"/>
</dbReference>
<keyword evidence="8 9" id="KW-0482">Metalloprotease</keyword>
<evidence type="ECO:0000313" key="16">
    <source>
        <dbReference type="Proteomes" id="UP001165343"/>
    </source>
</evidence>
<feature type="domain" description="Aminopeptidase N-like N-terminal" evidence="14">
    <location>
        <begin position="41"/>
        <end position="224"/>
    </location>
</feature>
<comment type="caution">
    <text evidence="15">The sequence shown here is derived from an EMBL/GenBank/DDBJ whole genome shotgun (WGS) entry which is preliminary data.</text>
</comment>
<accession>A0ABT0REL4</accession>
<dbReference type="PANTHER" id="PTHR11533">
    <property type="entry name" value="PROTEASE M1 ZINC METALLOPROTEASE"/>
    <property type="match status" value="1"/>
</dbReference>
<evidence type="ECO:0000313" key="15">
    <source>
        <dbReference type="EMBL" id="MCL6678720.1"/>
    </source>
</evidence>
<dbReference type="InterPro" id="IPR042097">
    <property type="entry name" value="Aminopeptidase_N-like_N_sf"/>
</dbReference>
<sequence length="899" mass="97238">MRLIPVLLASAAFAFAAPVAAQVQADTVDTSIPTQLPRTAVPHHYAVTVTPHADSMTFDGTVSIDLNVVQPTRELTLNAADMSFAKATLTRAGTAPLDASVAMNADAQTATLTFPRQLAPGAYRLTIAYSGKINTQANGLFALDYKNPQGAQKRALFTQFEPSDARRFVPSWDEPDYKATWDVTAVVPAGDMAVSNMPAARTEPLSGGTKRVTFARTPQMSSYLLFFGAGEFGRITKMAGKTEVGIVMGRGNESKAQTALDAEAQILPYYNGYFGVDYPLPKLDNVAGPGQSQFFSAMENWGAIFTFERVLLDDPAVTTESERQAIFGVEAHEMAHQWFGDLVTMAWWDDLWLNEGFASWMATKATKHFHPDWGAEFDAIGARESAMRQDSLTTTHPIVQHVRTVEQANQAFDSITYSKGESVISMLEGYAGADVWQKGIQAYIRRHAYQNTRTDDLWRAVEQAGATGLTQMAHDFTLQPGVPLIRVGAPTCENGVTHVMLLQDEFSVDRKPGSFQPLGWHVPVRAMTLGGKVATVVTQGRDTRLEVPGCGPLVVNAGQTGYYRSLYQPAVAQQLRAGFNSLDSVDQFGLVEDQVALSSANYQPMGVALDFVSAIPVNARPELIGLGLGQWDNWYELFDGDAANQKRIAAIIEQRYAPVLAQIGLVPKPGEKPTVSTLRPQLIGTLGRVGDPGVTAEAARLFAAMQTDPNAVPGGLKRAWLALTARNADAATWEQIQAMARNASSATERQNLYSLLGSAKDEALARRALELALTDEPGKTVSAGMISSVSNRHPELALDFVMTHWNQVSELVDATSQSRYVARLASGSDKADTVGKLQAYANQHIAASSRKPIDQAVSTIKARLEREPRVKSQVAQWLQTHGTAPAATAPTVGAAPERG</sequence>
<organism evidence="15 16">
    <name type="scientific">Sphingomonas anseongensis</name>
    <dbReference type="NCBI Taxonomy" id="2908207"/>
    <lineage>
        <taxon>Bacteria</taxon>
        <taxon>Pseudomonadati</taxon>
        <taxon>Pseudomonadota</taxon>
        <taxon>Alphaproteobacteria</taxon>
        <taxon>Sphingomonadales</taxon>
        <taxon>Sphingomonadaceae</taxon>
        <taxon>Sphingomonas</taxon>
    </lineage>
</organism>
<name>A0ABT0REL4_9SPHN</name>
<dbReference type="InterPro" id="IPR045357">
    <property type="entry name" value="Aminopeptidase_N-like_N"/>
</dbReference>
<evidence type="ECO:0000259" key="12">
    <source>
        <dbReference type="Pfam" id="PF01433"/>
    </source>
</evidence>
<evidence type="ECO:0000256" key="9">
    <source>
        <dbReference type="RuleBase" id="RU364040"/>
    </source>
</evidence>
<keyword evidence="7 9" id="KW-0862">Zinc</keyword>
<dbReference type="Gene3D" id="2.60.40.1730">
    <property type="entry name" value="tricorn interacting facor f3 domain"/>
    <property type="match status" value="1"/>
</dbReference>
<comment type="cofactor">
    <cofactor evidence="9">
        <name>Zn(2+)</name>
        <dbReference type="ChEBI" id="CHEBI:29105"/>
    </cofactor>
    <text evidence="9">Binds 1 zinc ion per subunit.</text>
</comment>
<comment type="catalytic activity">
    <reaction evidence="1">
        <text>Release of an N-terminal amino acid, Xaa-|-Yaa- from a peptide, amide or arylamide. Xaa is preferably Ala, but may be most amino acids including Pro (slow action). When a terminal hydrophobic residue is followed by a prolyl residue, the two may be released as an intact Xaa-Pro dipeptide.</text>
        <dbReference type="EC" id="3.4.11.2"/>
    </reaction>
</comment>